<feature type="compositionally biased region" description="Polar residues" evidence="1">
    <location>
        <begin position="245"/>
        <end position="271"/>
    </location>
</feature>
<evidence type="ECO:0000313" key="2">
    <source>
        <dbReference type="EMBL" id="KAG7527919.1"/>
    </source>
</evidence>
<evidence type="ECO:0000256" key="1">
    <source>
        <dbReference type="SAM" id="MobiDB-lite"/>
    </source>
</evidence>
<name>A0A8K0JF89_9TREE</name>
<keyword evidence="3" id="KW-1185">Reference proteome</keyword>
<organism evidence="2 3">
    <name type="scientific">Filobasidium floriforme</name>
    <dbReference type="NCBI Taxonomy" id="5210"/>
    <lineage>
        <taxon>Eukaryota</taxon>
        <taxon>Fungi</taxon>
        <taxon>Dikarya</taxon>
        <taxon>Basidiomycota</taxon>
        <taxon>Agaricomycotina</taxon>
        <taxon>Tremellomycetes</taxon>
        <taxon>Filobasidiales</taxon>
        <taxon>Filobasidiaceae</taxon>
        <taxon>Filobasidium</taxon>
    </lineage>
</organism>
<sequence length="314" mass="35282">MTTSNLSNDIFLAIESNVSDALAKFSMDYDRWDGVDRQLKRLSTNPTTQQLLEVQNCRILKASIEKLTDLEKEHRLGNEQKATALKYTVRVWELCMVRQMALELTGKEAAELHRRIPVFVRILSRPSVVPKVSLRGCELQDEDFRERREWLAALLKTYGEISVKEPPVHDSELDAELEMILESSPQLERLAGETFSPLKTLEAGPEGSLKSTTETRGSTARSVLTSASNLFSRFTGSGSVSAYTRNTNDSNSGASSTISNLEPKSQSQAYSSRPDGRFNKLLREDLSYADRPRPGRHRAPAMNRLFLFLSPSRP</sequence>
<feature type="compositionally biased region" description="Polar residues" evidence="1">
    <location>
        <begin position="209"/>
        <end position="221"/>
    </location>
</feature>
<comment type="caution">
    <text evidence="2">The sequence shown here is derived from an EMBL/GenBank/DDBJ whole genome shotgun (WGS) entry which is preliminary data.</text>
</comment>
<dbReference type="AlphaFoldDB" id="A0A8K0JF89"/>
<protein>
    <submittedName>
        <fullName evidence="2">Uncharacterized protein</fullName>
    </submittedName>
</protein>
<proteinExistence type="predicted"/>
<reference evidence="2" key="1">
    <citation type="submission" date="2020-04" db="EMBL/GenBank/DDBJ databases">
        <title>Analysis of mating type loci in Filobasidium floriforme.</title>
        <authorList>
            <person name="Nowrousian M."/>
        </authorList>
    </citation>
    <scope>NUCLEOTIDE SEQUENCE</scope>
    <source>
        <strain evidence="2">CBS 6242</strain>
    </source>
</reference>
<feature type="region of interest" description="Disordered" evidence="1">
    <location>
        <begin position="245"/>
        <end position="276"/>
    </location>
</feature>
<gene>
    <name evidence="2" type="ORF">FFLO_06515</name>
</gene>
<dbReference type="Proteomes" id="UP000812966">
    <property type="component" value="Unassembled WGS sequence"/>
</dbReference>
<feature type="region of interest" description="Disordered" evidence="1">
    <location>
        <begin position="195"/>
        <end position="221"/>
    </location>
</feature>
<dbReference type="EMBL" id="JABELV010000219">
    <property type="protein sequence ID" value="KAG7527919.1"/>
    <property type="molecule type" value="Genomic_DNA"/>
</dbReference>
<accession>A0A8K0JF89</accession>
<evidence type="ECO:0000313" key="3">
    <source>
        <dbReference type="Proteomes" id="UP000812966"/>
    </source>
</evidence>